<name>A0ACB6QA56_9PLEO</name>
<accession>A0ACB6QA56</accession>
<dbReference type="Proteomes" id="UP000799755">
    <property type="component" value="Unassembled WGS sequence"/>
</dbReference>
<keyword evidence="2" id="KW-1185">Reference proteome</keyword>
<gene>
    <name evidence="1" type="ORF">BDR25DRAFT_383220</name>
</gene>
<proteinExistence type="predicted"/>
<protein>
    <submittedName>
        <fullName evidence="1">Uncharacterized protein</fullName>
    </submittedName>
</protein>
<comment type="caution">
    <text evidence="1">The sequence shown here is derived from an EMBL/GenBank/DDBJ whole genome shotgun (WGS) entry which is preliminary data.</text>
</comment>
<evidence type="ECO:0000313" key="2">
    <source>
        <dbReference type="Proteomes" id="UP000799755"/>
    </source>
</evidence>
<reference evidence="1" key="1">
    <citation type="journal article" date="2020" name="Stud. Mycol.">
        <title>101 Dothideomycetes genomes: a test case for predicting lifestyles and emergence of pathogens.</title>
        <authorList>
            <person name="Haridas S."/>
            <person name="Albert R."/>
            <person name="Binder M."/>
            <person name="Bloem J."/>
            <person name="Labutti K."/>
            <person name="Salamov A."/>
            <person name="Andreopoulos B."/>
            <person name="Baker S."/>
            <person name="Barry K."/>
            <person name="Bills G."/>
            <person name="Bluhm B."/>
            <person name="Cannon C."/>
            <person name="Castanera R."/>
            <person name="Culley D."/>
            <person name="Daum C."/>
            <person name="Ezra D."/>
            <person name="Gonzalez J."/>
            <person name="Henrissat B."/>
            <person name="Kuo A."/>
            <person name="Liang C."/>
            <person name="Lipzen A."/>
            <person name="Lutzoni F."/>
            <person name="Magnuson J."/>
            <person name="Mondo S."/>
            <person name="Nolan M."/>
            <person name="Ohm R."/>
            <person name="Pangilinan J."/>
            <person name="Park H.-J."/>
            <person name="Ramirez L."/>
            <person name="Alfaro M."/>
            <person name="Sun H."/>
            <person name="Tritt A."/>
            <person name="Yoshinaga Y."/>
            <person name="Zwiers L.-H."/>
            <person name="Turgeon B."/>
            <person name="Goodwin S."/>
            <person name="Spatafora J."/>
            <person name="Crous P."/>
            <person name="Grigoriev I."/>
        </authorList>
    </citation>
    <scope>NUCLEOTIDE SEQUENCE</scope>
    <source>
        <strain evidence="1">ATCC 200398</strain>
    </source>
</reference>
<dbReference type="EMBL" id="MU003546">
    <property type="protein sequence ID" value="KAF2463781.1"/>
    <property type="molecule type" value="Genomic_DNA"/>
</dbReference>
<evidence type="ECO:0000313" key="1">
    <source>
        <dbReference type="EMBL" id="KAF2463781.1"/>
    </source>
</evidence>
<organism evidence="1 2">
    <name type="scientific">Lindgomyces ingoldianus</name>
    <dbReference type="NCBI Taxonomy" id="673940"/>
    <lineage>
        <taxon>Eukaryota</taxon>
        <taxon>Fungi</taxon>
        <taxon>Dikarya</taxon>
        <taxon>Ascomycota</taxon>
        <taxon>Pezizomycotina</taxon>
        <taxon>Dothideomycetes</taxon>
        <taxon>Pleosporomycetidae</taxon>
        <taxon>Pleosporales</taxon>
        <taxon>Lindgomycetaceae</taxon>
        <taxon>Lindgomyces</taxon>
    </lineage>
</organism>
<sequence length="90" mass="9989">MLNPTPDDNFRSARLIASSPILLASATLYFLKILALVARSSTLGNSEPMLAPLSKWDVRAWRPWLEVAFRLLSRRVGILQVCSGIKHRGG</sequence>